<protein>
    <submittedName>
        <fullName evidence="2">Putative conserved protein PhnB, glyoxalase superfamily</fullName>
    </submittedName>
</protein>
<dbReference type="STRING" id="1747903.ASR47_1006220"/>
<gene>
    <name evidence="2" type="ORF">ASR47_1006220</name>
</gene>
<dbReference type="RefSeq" id="WP_082988975.1">
    <property type="nucleotide sequence ID" value="NZ_LOCQ01000057.1"/>
</dbReference>
<dbReference type="Proteomes" id="UP000092713">
    <property type="component" value="Unassembled WGS sequence"/>
</dbReference>
<reference evidence="2 3" key="1">
    <citation type="submission" date="2016-04" db="EMBL/GenBank/DDBJ databases">
        <title>Draft genome sequence of Janthinobacterium psychrotolerans sp. nov., isolated from freshwater sediments in Denmark.</title>
        <authorList>
            <person name="Gong X."/>
            <person name="Skrivergaard S."/>
            <person name="Korsgaard B.S."/>
            <person name="Schreiber L."/>
            <person name="Marshall I.P."/>
            <person name="Finster K."/>
            <person name="Schramm A."/>
        </authorList>
    </citation>
    <scope>NUCLEOTIDE SEQUENCE [LARGE SCALE GENOMIC DNA]</scope>
    <source>
        <strain evidence="2 3">S3-2</strain>
    </source>
</reference>
<dbReference type="PANTHER" id="PTHR34109">
    <property type="entry name" value="BNAUNNG04460D PROTEIN-RELATED"/>
    <property type="match status" value="1"/>
</dbReference>
<dbReference type="PANTHER" id="PTHR34109:SF1">
    <property type="entry name" value="VOC DOMAIN-CONTAINING PROTEIN"/>
    <property type="match status" value="1"/>
</dbReference>
<dbReference type="CDD" id="cd07246">
    <property type="entry name" value="VOC_like"/>
    <property type="match status" value="1"/>
</dbReference>
<evidence type="ECO:0000259" key="1">
    <source>
        <dbReference type="PROSITE" id="PS51819"/>
    </source>
</evidence>
<comment type="caution">
    <text evidence="2">The sequence shown here is derived from an EMBL/GenBank/DDBJ whole genome shotgun (WGS) entry which is preliminary data.</text>
</comment>
<feature type="domain" description="VOC" evidence="1">
    <location>
        <begin position="11"/>
        <end position="136"/>
    </location>
</feature>
<dbReference type="Pfam" id="PF00903">
    <property type="entry name" value="Glyoxalase"/>
    <property type="match status" value="1"/>
</dbReference>
<dbReference type="AlphaFoldDB" id="A0A1A7C1K8"/>
<organism evidence="2 3">
    <name type="scientific">Janthinobacterium psychrotolerans</name>
    <dbReference type="NCBI Taxonomy" id="1747903"/>
    <lineage>
        <taxon>Bacteria</taxon>
        <taxon>Pseudomonadati</taxon>
        <taxon>Pseudomonadota</taxon>
        <taxon>Betaproteobacteria</taxon>
        <taxon>Burkholderiales</taxon>
        <taxon>Oxalobacteraceae</taxon>
        <taxon>Janthinobacterium</taxon>
    </lineage>
</organism>
<dbReference type="InterPro" id="IPR037523">
    <property type="entry name" value="VOC_core"/>
</dbReference>
<dbReference type="SUPFAM" id="SSF54593">
    <property type="entry name" value="Glyoxalase/Bleomycin resistance protein/Dihydroxybiphenyl dioxygenase"/>
    <property type="match status" value="1"/>
</dbReference>
<evidence type="ECO:0000313" key="3">
    <source>
        <dbReference type="Proteomes" id="UP000092713"/>
    </source>
</evidence>
<keyword evidence="3" id="KW-1185">Reference proteome</keyword>
<dbReference type="InterPro" id="IPR029068">
    <property type="entry name" value="Glyas_Bleomycin-R_OHBP_Dase"/>
</dbReference>
<evidence type="ECO:0000313" key="2">
    <source>
        <dbReference type="EMBL" id="OBV38620.1"/>
    </source>
</evidence>
<dbReference type="Gene3D" id="3.30.720.110">
    <property type="match status" value="1"/>
</dbReference>
<dbReference type="Gene3D" id="3.30.720.120">
    <property type="match status" value="1"/>
</dbReference>
<dbReference type="EMBL" id="LOCQ01000057">
    <property type="protein sequence ID" value="OBV38620.1"/>
    <property type="molecule type" value="Genomic_DNA"/>
</dbReference>
<proteinExistence type="predicted"/>
<sequence>MTAQVDPIPQDMHTITPHLVCDGAAEAIEFYKKAFNAVEHARMQTPDGKIMHAMLTIGDSHLMLVDEFPDYGSVGPNKLNGTPVTLHMYVQDVDQAFAQAVGAGASVKMAVENQFWGDRYGIVTDPFGHSWSLATHVKDVTPEEMTAAMQDMQPECGPQS</sequence>
<dbReference type="OrthoDB" id="9795306at2"/>
<dbReference type="PATRIC" id="fig|1747903.4.peg.2171"/>
<name>A0A1A7C1K8_9BURK</name>
<accession>A0A1A7C1K8</accession>
<dbReference type="InterPro" id="IPR004360">
    <property type="entry name" value="Glyas_Fos-R_dOase_dom"/>
</dbReference>
<dbReference type="PROSITE" id="PS51819">
    <property type="entry name" value="VOC"/>
    <property type="match status" value="1"/>
</dbReference>